<feature type="region of interest" description="Disordered" evidence="1">
    <location>
        <begin position="62"/>
        <end position="91"/>
    </location>
</feature>
<reference evidence="2 3" key="1">
    <citation type="submission" date="2020-08" db="EMBL/GenBank/DDBJ databases">
        <title>Sequencing the genomes of 1000 actinobacteria strains.</title>
        <authorList>
            <person name="Klenk H.-P."/>
        </authorList>
    </citation>
    <scope>NUCLEOTIDE SEQUENCE [LARGE SCALE GENOMIC DNA]</scope>
    <source>
        <strain evidence="2 3">DSM 45790</strain>
    </source>
</reference>
<proteinExistence type="predicted"/>
<gene>
    <name evidence="2" type="ORF">BJ981_002305</name>
</gene>
<feature type="compositionally biased region" description="Pro residues" evidence="1">
    <location>
        <begin position="75"/>
        <end position="91"/>
    </location>
</feature>
<sequence>MSALTLPQVQHRYGRTWDVMDFYGGWVAIRRHPWSEEAAARYGIANVLGADTLDELARQLEEQAQAETRRRGRPLPDPGAVPPPSRPSPSS</sequence>
<dbReference type="EMBL" id="JACHBR010000001">
    <property type="protein sequence ID" value="MBB5626606.1"/>
    <property type="molecule type" value="Genomic_DNA"/>
</dbReference>
<dbReference type="AlphaFoldDB" id="A0A7W8Z393"/>
<evidence type="ECO:0000256" key="1">
    <source>
        <dbReference type="SAM" id="MobiDB-lite"/>
    </source>
</evidence>
<dbReference type="RefSeq" id="WP_184610657.1">
    <property type="nucleotide sequence ID" value="NZ_BOOS01000029.1"/>
</dbReference>
<evidence type="ECO:0000313" key="3">
    <source>
        <dbReference type="Proteomes" id="UP000588112"/>
    </source>
</evidence>
<protein>
    <submittedName>
        <fullName evidence="2">Uncharacterized protein</fullName>
    </submittedName>
</protein>
<dbReference type="Proteomes" id="UP000588112">
    <property type="component" value="Unassembled WGS sequence"/>
</dbReference>
<organism evidence="2 3">
    <name type="scientific">Sphaerisporangium krabiense</name>
    <dbReference type="NCBI Taxonomy" id="763782"/>
    <lineage>
        <taxon>Bacteria</taxon>
        <taxon>Bacillati</taxon>
        <taxon>Actinomycetota</taxon>
        <taxon>Actinomycetes</taxon>
        <taxon>Streptosporangiales</taxon>
        <taxon>Streptosporangiaceae</taxon>
        <taxon>Sphaerisporangium</taxon>
    </lineage>
</organism>
<name>A0A7W8Z393_9ACTN</name>
<accession>A0A7W8Z393</accession>
<comment type="caution">
    <text evidence="2">The sequence shown here is derived from an EMBL/GenBank/DDBJ whole genome shotgun (WGS) entry which is preliminary data.</text>
</comment>
<evidence type="ECO:0000313" key="2">
    <source>
        <dbReference type="EMBL" id="MBB5626606.1"/>
    </source>
</evidence>
<keyword evidence="3" id="KW-1185">Reference proteome</keyword>